<proteinExistence type="predicted"/>
<feature type="domain" description="SnoaL-like" evidence="1">
    <location>
        <begin position="157"/>
        <end position="250"/>
    </location>
</feature>
<dbReference type="Pfam" id="PF12680">
    <property type="entry name" value="SnoaL_2"/>
    <property type="match status" value="2"/>
</dbReference>
<gene>
    <name evidence="2" type="ORF">UFOPK4347_00748</name>
</gene>
<sequence>MPTAEEIIKKFGAVEDDQRYTRLVDLFTPDAIYYDPFMGAQVGTDAIRTFMGHMEEMVPAAGARFDEWEVCAGTTTAWAKWTMYAKGPNGEVGINGQSIYRLRDDGDGLKVCFVADYLDSNAYAQLTRDRVPDMTTPATLPKGTSEQGSAHALISKFWKMQDTRQYAQLAELFTDDAVFTDQTSGDFVGKEAITAFMNRMDVEMTARGVTFSLDDCAGDETVGWSQWTCHLPGGSFPGWTLHKVRDGKFTLDSDYFDVAQAAKLRTK</sequence>
<name>A0A6J7UEN6_9ZZZZ</name>
<dbReference type="Gene3D" id="3.10.450.50">
    <property type="match status" value="2"/>
</dbReference>
<dbReference type="EMBL" id="CAFBQU010000014">
    <property type="protein sequence ID" value="CAB5064423.1"/>
    <property type="molecule type" value="Genomic_DNA"/>
</dbReference>
<dbReference type="InterPro" id="IPR032710">
    <property type="entry name" value="NTF2-like_dom_sf"/>
</dbReference>
<dbReference type="AlphaFoldDB" id="A0A6J7UEN6"/>
<protein>
    <submittedName>
        <fullName evidence="2">Unannotated protein</fullName>
    </submittedName>
</protein>
<dbReference type="InterPro" id="IPR037401">
    <property type="entry name" value="SnoaL-like"/>
</dbReference>
<accession>A0A6J7UEN6</accession>
<reference evidence="2" key="1">
    <citation type="submission" date="2020-05" db="EMBL/GenBank/DDBJ databases">
        <authorList>
            <person name="Chiriac C."/>
            <person name="Salcher M."/>
            <person name="Ghai R."/>
            <person name="Kavagutti S V."/>
        </authorList>
    </citation>
    <scope>NUCLEOTIDE SEQUENCE</scope>
</reference>
<evidence type="ECO:0000259" key="1">
    <source>
        <dbReference type="Pfam" id="PF12680"/>
    </source>
</evidence>
<organism evidence="2">
    <name type="scientific">freshwater metagenome</name>
    <dbReference type="NCBI Taxonomy" id="449393"/>
    <lineage>
        <taxon>unclassified sequences</taxon>
        <taxon>metagenomes</taxon>
        <taxon>ecological metagenomes</taxon>
    </lineage>
</organism>
<dbReference type="SUPFAM" id="SSF54427">
    <property type="entry name" value="NTF2-like"/>
    <property type="match status" value="2"/>
</dbReference>
<evidence type="ECO:0000313" key="2">
    <source>
        <dbReference type="EMBL" id="CAB5064423.1"/>
    </source>
</evidence>
<feature type="domain" description="SnoaL-like" evidence="1">
    <location>
        <begin position="13"/>
        <end position="105"/>
    </location>
</feature>